<proteinExistence type="predicted"/>
<organism evidence="1">
    <name type="scientific">uncultured Rubrobacteraceae bacterium</name>
    <dbReference type="NCBI Taxonomy" id="349277"/>
    <lineage>
        <taxon>Bacteria</taxon>
        <taxon>Bacillati</taxon>
        <taxon>Actinomycetota</taxon>
        <taxon>Rubrobacteria</taxon>
        <taxon>Rubrobacterales</taxon>
        <taxon>Rubrobacteraceae</taxon>
        <taxon>environmental samples</taxon>
    </lineage>
</organism>
<accession>A0A6J4QP53</accession>
<dbReference type="AlphaFoldDB" id="A0A6J4QP53"/>
<name>A0A6J4QP53_9ACTN</name>
<gene>
    <name evidence="1" type="ORF">AVDCRST_MAG78-3346</name>
</gene>
<sequence length="61" mass="6852">MSRDPCYFVPVVEDIIERKQVEQLRRSLTLQQAEVLKLLVPCAPGARGPGRSEDRTATVVE</sequence>
<dbReference type="EMBL" id="CADCVB010000220">
    <property type="protein sequence ID" value="CAA9450658.1"/>
    <property type="molecule type" value="Genomic_DNA"/>
</dbReference>
<protein>
    <submittedName>
        <fullName evidence="1">Uncharacterized protein</fullName>
    </submittedName>
</protein>
<evidence type="ECO:0000313" key="1">
    <source>
        <dbReference type="EMBL" id="CAA9450658.1"/>
    </source>
</evidence>
<reference evidence="1" key="1">
    <citation type="submission" date="2020-02" db="EMBL/GenBank/DDBJ databases">
        <authorList>
            <person name="Meier V. D."/>
        </authorList>
    </citation>
    <scope>NUCLEOTIDE SEQUENCE</scope>
    <source>
        <strain evidence="1">AVDCRST_MAG78</strain>
    </source>
</reference>